<sequence>MTQLWMLLLATTFYSAPKTLVEAVKNGEPQALAPFSSDQLNTSLKGGSTPLMLAVHHDHPAVIEALIDAGADLNAVDKNGNTALHLAAKKHRVNALQTLLERGADPNRRNDLERSPLMIAVHRRHVAATRILLEAGADIETFDLFLDTPLLAAVKSGNTLLIRLLLEHGADHTVTDSFSAGVIDYASLFRRHDVLLLLADHKRIRLEGDIAPGADYHLPPYLRAVLHEDIDTLKAHPQFKEHLNHHFPHFGTPLGFASAHASPAMFAFLLEQGADIETKNSRGEGYFIRAVRARNLALTRLLLEKGADANLITPSGKTALGVAVLNDDEAMVMLLRGEGGTLYGRTEAGQPLHFDQNLTNFKKMKRLVKKSHIGTVKSDDACEPVELVFSNLCPDVTPPTFTQKVPPRYPQAATALKMNASVILEAILRKDGQVSDIRVLRGMHDWVYGFELEAVRALRQWQFQPGQREGKPVDVRMTLKLDFVIQGNGTPFVSQGFVLDSPRKIQNKRRADLRRKFNKRLKRS</sequence>
<keyword evidence="10" id="KW-1185">Reference proteome</keyword>
<feature type="domain" description="TonB C-terminal" evidence="8">
    <location>
        <begin position="394"/>
        <end position="492"/>
    </location>
</feature>
<feature type="repeat" description="ANK" evidence="7">
    <location>
        <begin position="112"/>
        <end position="144"/>
    </location>
</feature>
<dbReference type="PROSITE" id="PS50088">
    <property type="entry name" value="ANK_REPEAT"/>
    <property type="match status" value="5"/>
</dbReference>
<dbReference type="PROSITE" id="PS50297">
    <property type="entry name" value="ANK_REP_REGION"/>
    <property type="match status" value="4"/>
</dbReference>
<dbReference type="Pfam" id="PF00023">
    <property type="entry name" value="Ank"/>
    <property type="match status" value="2"/>
</dbReference>
<evidence type="ECO:0000256" key="1">
    <source>
        <dbReference type="ARBA" id="ARBA00004167"/>
    </source>
</evidence>
<keyword evidence="2" id="KW-0812">Transmembrane</keyword>
<evidence type="ECO:0000259" key="8">
    <source>
        <dbReference type="PROSITE" id="PS52015"/>
    </source>
</evidence>
<dbReference type="Proteomes" id="UP000664417">
    <property type="component" value="Unassembled WGS sequence"/>
</dbReference>
<dbReference type="InterPro" id="IPR006260">
    <property type="entry name" value="TonB/TolA_C"/>
</dbReference>
<dbReference type="InterPro" id="IPR037682">
    <property type="entry name" value="TonB_C"/>
</dbReference>
<feature type="repeat" description="ANK" evidence="7">
    <location>
        <begin position="249"/>
        <end position="281"/>
    </location>
</feature>
<keyword evidence="5 7" id="KW-0040">ANK repeat</keyword>
<name>A0A8J7Q3B1_9BACT</name>
<dbReference type="PANTHER" id="PTHR24171">
    <property type="entry name" value="ANKYRIN REPEAT DOMAIN-CONTAINING PROTEIN 39-RELATED"/>
    <property type="match status" value="1"/>
</dbReference>
<accession>A0A8J7Q3B1</accession>
<dbReference type="PROSITE" id="PS52015">
    <property type="entry name" value="TONB_CTD"/>
    <property type="match status" value="1"/>
</dbReference>
<dbReference type="SMART" id="SM00248">
    <property type="entry name" value="ANK"/>
    <property type="match status" value="7"/>
</dbReference>
<dbReference type="NCBIfam" id="TIGR01352">
    <property type="entry name" value="tonB_Cterm"/>
    <property type="match status" value="1"/>
</dbReference>
<dbReference type="PANTHER" id="PTHR24171:SF8">
    <property type="entry name" value="BRCA1-ASSOCIATED RING DOMAIN PROTEIN 1"/>
    <property type="match status" value="1"/>
</dbReference>
<comment type="subcellular location">
    <subcellularLocation>
        <location evidence="1">Membrane</location>
        <topology evidence="1">Single-pass membrane protein</topology>
    </subcellularLocation>
</comment>
<dbReference type="Pfam" id="PF12796">
    <property type="entry name" value="Ank_2"/>
    <property type="match status" value="2"/>
</dbReference>
<dbReference type="PRINTS" id="PR01415">
    <property type="entry name" value="ANKYRIN"/>
</dbReference>
<comment type="caution">
    <text evidence="9">The sequence shown here is derived from an EMBL/GenBank/DDBJ whole genome shotgun (WGS) entry which is preliminary data.</text>
</comment>
<organism evidence="9 10">
    <name type="scientific">Acanthopleuribacter pedis</name>
    <dbReference type="NCBI Taxonomy" id="442870"/>
    <lineage>
        <taxon>Bacteria</taxon>
        <taxon>Pseudomonadati</taxon>
        <taxon>Acidobacteriota</taxon>
        <taxon>Holophagae</taxon>
        <taxon>Acanthopleuribacterales</taxon>
        <taxon>Acanthopleuribacteraceae</taxon>
        <taxon>Acanthopleuribacter</taxon>
    </lineage>
</organism>
<evidence type="ECO:0000256" key="2">
    <source>
        <dbReference type="ARBA" id="ARBA00022692"/>
    </source>
</evidence>
<dbReference type="AlphaFoldDB" id="A0A8J7Q3B1"/>
<feature type="repeat" description="ANK" evidence="7">
    <location>
        <begin position="46"/>
        <end position="78"/>
    </location>
</feature>
<dbReference type="SUPFAM" id="SSF74653">
    <property type="entry name" value="TolA/TonB C-terminal domain"/>
    <property type="match status" value="1"/>
</dbReference>
<dbReference type="Pfam" id="PF03544">
    <property type="entry name" value="TonB_C"/>
    <property type="match status" value="1"/>
</dbReference>
<dbReference type="EMBL" id="JAFREP010000001">
    <property type="protein sequence ID" value="MBO1316831.1"/>
    <property type="molecule type" value="Genomic_DNA"/>
</dbReference>
<dbReference type="InterPro" id="IPR036770">
    <property type="entry name" value="Ankyrin_rpt-contain_sf"/>
</dbReference>
<keyword evidence="6" id="KW-0472">Membrane</keyword>
<evidence type="ECO:0000256" key="6">
    <source>
        <dbReference type="ARBA" id="ARBA00023136"/>
    </source>
</evidence>
<keyword evidence="3" id="KW-0677">Repeat</keyword>
<dbReference type="GO" id="GO:0016020">
    <property type="term" value="C:membrane"/>
    <property type="evidence" value="ECO:0007669"/>
    <property type="project" value="UniProtKB-SubCell"/>
</dbReference>
<dbReference type="Gene3D" id="1.25.40.20">
    <property type="entry name" value="Ankyrin repeat-containing domain"/>
    <property type="match status" value="3"/>
</dbReference>
<evidence type="ECO:0000256" key="7">
    <source>
        <dbReference type="PROSITE-ProRule" id="PRU00023"/>
    </source>
</evidence>
<evidence type="ECO:0000313" key="9">
    <source>
        <dbReference type="EMBL" id="MBO1316831.1"/>
    </source>
</evidence>
<dbReference type="InterPro" id="IPR002110">
    <property type="entry name" value="Ankyrin_rpt"/>
</dbReference>
<proteinExistence type="predicted"/>
<dbReference type="GO" id="GO:0055085">
    <property type="term" value="P:transmembrane transport"/>
    <property type="evidence" value="ECO:0007669"/>
    <property type="project" value="InterPro"/>
</dbReference>
<keyword evidence="4" id="KW-1133">Transmembrane helix</keyword>
<dbReference type="RefSeq" id="WP_207856067.1">
    <property type="nucleotide sequence ID" value="NZ_JAFREP010000001.1"/>
</dbReference>
<evidence type="ECO:0000313" key="10">
    <source>
        <dbReference type="Proteomes" id="UP000664417"/>
    </source>
</evidence>
<evidence type="ECO:0000256" key="4">
    <source>
        <dbReference type="ARBA" id="ARBA00022989"/>
    </source>
</evidence>
<feature type="repeat" description="ANK" evidence="7">
    <location>
        <begin position="145"/>
        <end position="177"/>
    </location>
</feature>
<dbReference type="SUPFAM" id="SSF48403">
    <property type="entry name" value="Ankyrin repeat"/>
    <property type="match status" value="1"/>
</dbReference>
<feature type="repeat" description="ANK" evidence="7">
    <location>
        <begin position="79"/>
        <end position="111"/>
    </location>
</feature>
<protein>
    <submittedName>
        <fullName evidence="9">TonB family protein</fullName>
    </submittedName>
</protein>
<evidence type="ECO:0000256" key="3">
    <source>
        <dbReference type="ARBA" id="ARBA00022737"/>
    </source>
</evidence>
<dbReference type="Gene3D" id="3.30.1150.10">
    <property type="match status" value="1"/>
</dbReference>
<gene>
    <name evidence="9" type="ORF">J3U88_00060</name>
</gene>
<reference evidence="9" key="1">
    <citation type="submission" date="2021-03" db="EMBL/GenBank/DDBJ databases">
        <authorList>
            <person name="Wang G."/>
        </authorList>
    </citation>
    <scope>NUCLEOTIDE SEQUENCE</scope>
    <source>
        <strain evidence="9">KCTC 12899</strain>
    </source>
</reference>
<evidence type="ECO:0000256" key="5">
    <source>
        <dbReference type="ARBA" id="ARBA00023043"/>
    </source>
</evidence>